<dbReference type="EMBL" id="QXTF01000001">
    <property type="protein sequence ID" value="RIX32326.1"/>
    <property type="molecule type" value="Genomic_DNA"/>
</dbReference>
<proteinExistence type="predicted"/>
<accession>A0A418Q2P1</accession>
<dbReference type="OrthoDB" id="3397773at2"/>
<dbReference type="RefSeq" id="WP_119532161.1">
    <property type="nucleotide sequence ID" value="NZ_QXTF01000001.1"/>
</dbReference>
<comment type="caution">
    <text evidence="1">The sequence shown here is derived from an EMBL/GenBank/DDBJ whole genome shotgun (WGS) entry which is preliminary data.</text>
</comment>
<dbReference type="Gene3D" id="3.40.50.300">
    <property type="entry name" value="P-loop containing nucleotide triphosphate hydrolases"/>
    <property type="match status" value="1"/>
</dbReference>
<dbReference type="Proteomes" id="UP000285023">
    <property type="component" value="Unassembled WGS sequence"/>
</dbReference>
<evidence type="ECO:0000313" key="2">
    <source>
        <dbReference type="Proteomes" id="UP000285023"/>
    </source>
</evidence>
<keyword evidence="2" id="KW-1185">Reference proteome</keyword>
<gene>
    <name evidence="1" type="ORF">D3M59_05075</name>
</gene>
<organism evidence="1 2">
    <name type="scientific">Sphingomonas edaphi</name>
    <dbReference type="NCBI Taxonomy" id="2315689"/>
    <lineage>
        <taxon>Bacteria</taxon>
        <taxon>Pseudomonadati</taxon>
        <taxon>Pseudomonadota</taxon>
        <taxon>Alphaproteobacteria</taxon>
        <taxon>Sphingomonadales</taxon>
        <taxon>Sphingomonadaceae</taxon>
        <taxon>Sphingomonas</taxon>
    </lineage>
</organism>
<dbReference type="InterPro" id="IPR027417">
    <property type="entry name" value="P-loop_NTPase"/>
</dbReference>
<name>A0A418Q2P1_9SPHN</name>
<sequence length="333" mass="35803">MTAQPLPPDLADDARWLVQAVDSAVGLARLVRMDEEAYRQSSFLDDRLLAAKPEARLCALGDMLGEARQVNRPAAHWIFHIGHVGSTLVARLLGELAEFLSIREPRSLRDLVQSGAGAEVAASIAALMSRTFRPHQRALVKATSFVSEIAPLLVQPDGQALFLFASPRHYIQGILAGENSILELRALEQGRRERLAKRGIDLAGFDRSDAHLAAAAWACEMTALEAACDAVPAGSVMWADFDGMLRDMAGSLAAVTAHFGVPVQHDRLVGIASGPLMRRYSKAPEFDYSPDLRAQLLAEAGATHHADIGDAINGLARSGHSLIVRALGRAEGE</sequence>
<dbReference type="AlphaFoldDB" id="A0A418Q2P1"/>
<reference evidence="1 2" key="1">
    <citation type="submission" date="2018-09" db="EMBL/GenBank/DDBJ databases">
        <title>Sphingomonas sp. DAC4.</title>
        <authorList>
            <person name="Seo T."/>
        </authorList>
    </citation>
    <scope>NUCLEOTIDE SEQUENCE [LARGE SCALE GENOMIC DNA]</scope>
    <source>
        <strain evidence="1 2">DAC4</strain>
    </source>
</reference>
<evidence type="ECO:0000313" key="1">
    <source>
        <dbReference type="EMBL" id="RIX32326.1"/>
    </source>
</evidence>
<protein>
    <submittedName>
        <fullName evidence="1">Uncharacterized protein</fullName>
    </submittedName>
</protein>